<dbReference type="PROSITE" id="PS00194">
    <property type="entry name" value="THIOREDOXIN_1"/>
    <property type="match status" value="1"/>
</dbReference>
<dbReference type="PRINTS" id="PR00421">
    <property type="entry name" value="THIOREDOXIN"/>
</dbReference>
<dbReference type="InterPro" id="IPR017937">
    <property type="entry name" value="Thioredoxin_CS"/>
</dbReference>
<dbReference type="SUPFAM" id="SSF52833">
    <property type="entry name" value="Thioredoxin-like"/>
    <property type="match status" value="1"/>
</dbReference>
<dbReference type="NCBIfam" id="TIGR01068">
    <property type="entry name" value="thioredoxin"/>
    <property type="match status" value="1"/>
</dbReference>
<evidence type="ECO:0000256" key="3">
    <source>
        <dbReference type="ARBA" id="ARBA00022982"/>
    </source>
</evidence>
<evidence type="ECO:0000259" key="7">
    <source>
        <dbReference type="PROSITE" id="PS51352"/>
    </source>
</evidence>
<dbReference type="InterPro" id="IPR011990">
    <property type="entry name" value="TPR-like_helical_dom_sf"/>
</dbReference>
<reference evidence="9" key="1">
    <citation type="journal article" date="2019" name="Int. J. Syst. Evol. Microbiol.">
        <title>The Global Catalogue of Microorganisms (GCM) 10K type strain sequencing project: providing services to taxonomists for standard genome sequencing and annotation.</title>
        <authorList>
            <consortium name="The Broad Institute Genomics Platform"/>
            <consortium name="The Broad Institute Genome Sequencing Center for Infectious Disease"/>
            <person name="Wu L."/>
            <person name="Ma J."/>
        </authorList>
    </citation>
    <scope>NUCLEOTIDE SEQUENCE [LARGE SCALE GENOMIC DNA]</scope>
    <source>
        <strain evidence="9">KACC 12633</strain>
    </source>
</reference>
<feature type="domain" description="Thioredoxin" evidence="7">
    <location>
        <begin position="22"/>
        <end position="155"/>
    </location>
</feature>
<keyword evidence="5" id="KW-0676">Redox-active center</keyword>
<dbReference type="EMBL" id="JBHSML010000007">
    <property type="protein sequence ID" value="MFC5517428.1"/>
    <property type="molecule type" value="Genomic_DNA"/>
</dbReference>
<dbReference type="InterPro" id="IPR013766">
    <property type="entry name" value="Thioredoxin_domain"/>
</dbReference>
<organism evidence="8 9">
    <name type="scientific">Kaistia terrae</name>
    <dbReference type="NCBI Taxonomy" id="537017"/>
    <lineage>
        <taxon>Bacteria</taxon>
        <taxon>Pseudomonadati</taxon>
        <taxon>Pseudomonadota</taxon>
        <taxon>Alphaproteobacteria</taxon>
        <taxon>Hyphomicrobiales</taxon>
        <taxon>Kaistiaceae</taxon>
        <taxon>Kaistia</taxon>
    </lineage>
</organism>
<evidence type="ECO:0000256" key="4">
    <source>
        <dbReference type="ARBA" id="ARBA00023157"/>
    </source>
</evidence>
<keyword evidence="2" id="KW-0813">Transport</keyword>
<dbReference type="Proteomes" id="UP001596150">
    <property type="component" value="Unassembled WGS sequence"/>
</dbReference>
<comment type="similarity">
    <text evidence="1">Belongs to the thioredoxin family.</text>
</comment>
<name>A0ABW0PY71_9HYPH</name>
<evidence type="ECO:0000313" key="9">
    <source>
        <dbReference type="Proteomes" id="UP001596150"/>
    </source>
</evidence>
<evidence type="ECO:0000313" key="8">
    <source>
        <dbReference type="EMBL" id="MFC5517428.1"/>
    </source>
</evidence>
<dbReference type="PANTHER" id="PTHR45663:SF11">
    <property type="entry name" value="GEO12009P1"/>
    <property type="match status" value="1"/>
</dbReference>
<keyword evidence="4" id="KW-1015">Disulfide bond</keyword>
<dbReference type="CDD" id="cd02947">
    <property type="entry name" value="TRX_family"/>
    <property type="match status" value="1"/>
</dbReference>
<dbReference type="PANTHER" id="PTHR45663">
    <property type="entry name" value="GEO12009P1"/>
    <property type="match status" value="1"/>
</dbReference>
<dbReference type="SUPFAM" id="SSF48452">
    <property type="entry name" value="TPR-like"/>
    <property type="match status" value="1"/>
</dbReference>
<accession>A0ABW0PY71</accession>
<dbReference type="InterPro" id="IPR005746">
    <property type="entry name" value="Thioredoxin"/>
</dbReference>
<dbReference type="InterPro" id="IPR036249">
    <property type="entry name" value="Thioredoxin-like_sf"/>
</dbReference>
<proteinExistence type="inferred from homology"/>
<protein>
    <recommendedName>
        <fullName evidence="6">Thioredoxin</fullName>
    </recommendedName>
</protein>
<dbReference type="RefSeq" id="WP_266346228.1">
    <property type="nucleotide sequence ID" value="NZ_JAPKNH010000014.1"/>
</dbReference>
<keyword evidence="9" id="KW-1185">Reference proteome</keyword>
<dbReference type="Pfam" id="PF14559">
    <property type="entry name" value="TPR_19"/>
    <property type="match status" value="1"/>
</dbReference>
<dbReference type="PROSITE" id="PS51352">
    <property type="entry name" value="THIOREDOXIN_2"/>
    <property type="match status" value="1"/>
</dbReference>
<gene>
    <name evidence="8" type="primary">trxA</name>
    <name evidence="8" type="ORF">ACFPP9_16700</name>
</gene>
<sequence length="318" mass="34446">MTIEAIRMNQPSFSIGDSAATAAQGASAADALIKDTTTQTFAKDVLEESRRQPVLVDFWAPWCGPCKQLTPVIEKVVQQARGTVRLVKMNIDDHPEIAGQLGIQSIPAVIAFVDGRPVDGFMGALPEGQIKEFIERVAGPAGGAELEAALAEADALVEQGNFAQAADVYAAILAAEPDTFKAHLGLARCDVATGNVDAARELLDSLPDEKAKDPGVTALRAQIALLDQSADLGEEGELRARVEADPKDFDARFDLALLLNAKDQREDAADQLLDIFRLNRSWEDDKARKQLVQFFEAWGPMDEATLYGRRRLSSLLFS</sequence>
<dbReference type="Gene3D" id="3.40.30.10">
    <property type="entry name" value="Glutaredoxin"/>
    <property type="match status" value="1"/>
</dbReference>
<dbReference type="Pfam" id="PF14561">
    <property type="entry name" value="TPR_20"/>
    <property type="match status" value="1"/>
</dbReference>
<evidence type="ECO:0000256" key="6">
    <source>
        <dbReference type="NCBIfam" id="TIGR01068"/>
    </source>
</evidence>
<dbReference type="Gene3D" id="1.25.40.10">
    <property type="entry name" value="Tetratricopeptide repeat domain"/>
    <property type="match status" value="2"/>
</dbReference>
<dbReference type="Pfam" id="PF00085">
    <property type="entry name" value="Thioredoxin"/>
    <property type="match status" value="1"/>
</dbReference>
<evidence type="ECO:0000256" key="2">
    <source>
        <dbReference type="ARBA" id="ARBA00022448"/>
    </source>
</evidence>
<evidence type="ECO:0000256" key="5">
    <source>
        <dbReference type="ARBA" id="ARBA00023284"/>
    </source>
</evidence>
<evidence type="ECO:0000256" key="1">
    <source>
        <dbReference type="ARBA" id="ARBA00008987"/>
    </source>
</evidence>
<comment type="caution">
    <text evidence="8">The sequence shown here is derived from an EMBL/GenBank/DDBJ whole genome shotgun (WGS) entry which is preliminary data.</text>
</comment>
<keyword evidence="3" id="KW-0249">Electron transport</keyword>